<reference evidence="4" key="4">
    <citation type="journal article" date="2008" name="Nucleic Acids Res.">
        <title>The rice annotation project database (RAP-DB): 2008 update.</title>
        <authorList>
            <consortium name="The rice annotation project (RAP)"/>
        </authorList>
    </citation>
    <scope>GENOME REANNOTATION</scope>
    <source>
        <strain evidence="4">cv. Nipponbare</strain>
    </source>
</reference>
<organism evidence="2 4">
    <name type="scientific">Oryza sativa subsp. japonica</name>
    <name type="common">Rice</name>
    <dbReference type="NCBI Taxonomy" id="39947"/>
    <lineage>
        <taxon>Eukaryota</taxon>
        <taxon>Viridiplantae</taxon>
        <taxon>Streptophyta</taxon>
        <taxon>Embryophyta</taxon>
        <taxon>Tracheophyta</taxon>
        <taxon>Spermatophyta</taxon>
        <taxon>Magnoliopsida</taxon>
        <taxon>Liliopsida</taxon>
        <taxon>Poales</taxon>
        <taxon>Poaceae</taxon>
        <taxon>BOP clade</taxon>
        <taxon>Oryzoideae</taxon>
        <taxon>Oryzeae</taxon>
        <taxon>Oryzinae</taxon>
        <taxon>Oryza</taxon>
        <taxon>Oryza sativa</taxon>
    </lineage>
</organism>
<dbReference type="EMBL" id="AC074283">
    <property type="protein sequence ID" value="AAL76186.1"/>
    <property type="molecule type" value="Genomic_DNA"/>
</dbReference>
<dbReference type="AlphaFoldDB" id="Q8W2P8"/>
<evidence type="ECO:0000313" key="2">
    <source>
        <dbReference type="EMBL" id="AAL70112.1"/>
    </source>
</evidence>
<accession>Q8W2P8</accession>
<evidence type="ECO:0000256" key="1">
    <source>
        <dbReference type="SAM" id="MobiDB-lite"/>
    </source>
</evidence>
<feature type="compositionally biased region" description="Basic and acidic residues" evidence="1">
    <location>
        <begin position="195"/>
        <end position="205"/>
    </location>
</feature>
<feature type="compositionally biased region" description="Basic residues" evidence="1">
    <location>
        <begin position="167"/>
        <end position="183"/>
    </location>
</feature>
<proteinExistence type="predicted"/>
<gene>
    <name evidence="2" type="primary">OSJNAa0087H07.3</name>
    <name evidence="3" type="ORF">OSJNBa0087H07.16</name>
</gene>
<feature type="region of interest" description="Disordered" evidence="1">
    <location>
        <begin position="32"/>
        <end position="205"/>
    </location>
</feature>
<reference evidence="2" key="1">
    <citation type="submission" date="2002-02" db="EMBL/GenBank/DDBJ databases">
        <title>Rice Genomic Sequence.</title>
        <authorList>
            <person name="Wing R.A."/>
            <person name="Yu Y."/>
            <person name="Yang T.J."/>
            <person name="Nah G."/>
            <person name="Soderlund C."/>
            <person name="Chen M."/>
            <person name="Kim H.-R."/>
            <person name="Rambo T."/>
            <person name="Saski C."/>
            <person name="Henry D."/>
            <person name="Oates R."/>
            <person name="Simmons J."/>
        </authorList>
    </citation>
    <scope>NUCLEOTIDE SEQUENCE</scope>
</reference>
<evidence type="ECO:0000313" key="3">
    <source>
        <dbReference type="EMBL" id="AAL76186.1"/>
    </source>
</evidence>
<name>Q8W2P8_ORYSJ</name>
<reference evidence="3" key="2">
    <citation type="submission" date="2002-02" db="EMBL/GenBank/DDBJ databases">
        <title>Rice Genomic Sequence.</title>
        <authorList>
            <person name="Wing R.A."/>
            <person name="Frisch D."/>
            <person name="Presting G."/>
            <person name="Wood T."/>
            <person name="Yu Y."/>
            <person name="Soderlund C."/>
            <person name="Kim H.-R."/>
            <person name="Rambo T."/>
            <person name="Henry D."/>
            <person name="Simmons J."/>
        </authorList>
    </citation>
    <scope>NUCLEOTIDE SEQUENCE</scope>
</reference>
<evidence type="ECO:0000313" key="4">
    <source>
        <dbReference type="Proteomes" id="UP000000763"/>
    </source>
</evidence>
<dbReference type="Proteomes" id="UP000000763">
    <property type="component" value="Chromosome 10"/>
</dbReference>
<dbReference type="EMBL" id="AC099733">
    <property type="protein sequence ID" value="AAL70112.1"/>
    <property type="molecule type" value="Genomic_DNA"/>
</dbReference>
<sequence>MVSVRTRIRSETIRPFLPDIRIIINRKIQIKTLKKARRRPPHAVASRRRVPAVAVARRTPDPLVAVRRTPSPRAAEPPPSSSPHDVGSRGSRAANPGSGRPEAGVAVRRTHTTSPRAGRRRDPAAPTAARPVTLVAASRKSSPRAAEQPPSPSALRGTAPDVAVAIRRTRPSPRRRRRRRRPPHAGPAPVVASRGSREPGRKGGG</sequence>
<protein>
    <submittedName>
        <fullName evidence="2">Uncharacterized protein</fullName>
    </submittedName>
</protein>
<reference evidence="4" key="3">
    <citation type="journal article" date="2005" name="Nature">
        <title>The map-based sequence of the rice genome.</title>
        <authorList>
            <consortium name="International rice genome sequencing project (IRGSP)"/>
            <person name="Matsumoto T."/>
            <person name="Wu J."/>
            <person name="Kanamori H."/>
            <person name="Katayose Y."/>
            <person name="Fujisawa M."/>
            <person name="Namiki N."/>
            <person name="Mizuno H."/>
            <person name="Yamamoto K."/>
            <person name="Antonio B.A."/>
            <person name="Baba T."/>
            <person name="Sakata K."/>
            <person name="Nagamura Y."/>
            <person name="Aoki H."/>
            <person name="Arikawa K."/>
            <person name="Arita K."/>
            <person name="Bito T."/>
            <person name="Chiden Y."/>
            <person name="Fujitsuka N."/>
            <person name="Fukunaka R."/>
            <person name="Hamada M."/>
            <person name="Harada C."/>
            <person name="Hayashi A."/>
            <person name="Hijishita S."/>
            <person name="Honda M."/>
            <person name="Hosokawa S."/>
            <person name="Ichikawa Y."/>
            <person name="Idonuma A."/>
            <person name="Iijima M."/>
            <person name="Ikeda M."/>
            <person name="Ikeno M."/>
            <person name="Ito K."/>
            <person name="Ito S."/>
            <person name="Ito T."/>
            <person name="Ito Y."/>
            <person name="Ito Y."/>
            <person name="Iwabuchi A."/>
            <person name="Kamiya K."/>
            <person name="Karasawa W."/>
            <person name="Kurita K."/>
            <person name="Katagiri S."/>
            <person name="Kikuta A."/>
            <person name="Kobayashi H."/>
            <person name="Kobayashi N."/>
            <person name="Machita K."/>
            <person name="Maehara T."/>
            <person name="Masukawa M."/>
            <person name="Mizubayashi T."/>
            <person name="Mukai Y."/>
            <person name="Nagasaki H."/>
            <person name="Nagata Y."/>
            <person name="Naito S."/>
            <person name="Nakashima M."/>
            <person name="Nakama Y."/>
            <person name="Nakamichi Y."/>
            <person name="Nakamura M."/>
            <person name="Meguro A."/>
            <person name="Negishi M."/>
            <person name="Ohta I."/>
            <person name="Ohta T."/>
            <person name="Okamoto M."/>
            <person name="Ono N."/>
            <person name="Saji S."/>
            <person name="Sakaguchi M."/>
            <person name="Sakai K."/>
            <person name="Shibata M."/>
            <person name="Shimokawa T."/>
            <person name="Song J."/>
            <person name="Takazaki Y."/>
            <person name="Terasawa K."/>
            <person name="Tsugane M."/>
            <person name="Tsuji K."/>
            <person name="Ueda S."/>
            <person name="Waki K."/>
            <person name="Yamagata H."/>
            <person name="Yamamoto M."/>
            <person name="Yamamoto S."/>
            <person name="Yamane H."/>
            <person name="Yoshiki S."/>
            <person name="Yoshihara R."/>
            <person name="Yukawa K."/>
            <person name="Zhong H."/>
            <person name="Yano M."/>
            <person name="Yuan Q."/>
            <person name="Ouyang S."/>
            <person name="Liu J."/>
            <person name="Jones K.M."/>
            <person name="Gansberger K."/>
            <person name="Moffat K."/>
            <person name="Hill J."/>
            <person name="Bera J."/>
            <person name="Fadrosh D."/>
            <person name="Jin S."/>
            <person name="Johri S."/>
            <person name="Kim M."/>
            <person name="Overton L."/>
            <person name="Reardon M."/>
            <person name="Tsitrin T."/>
            <person name="Vuong H."/>
            <person name="Weaver B."/>
            <person name="Ciecko A."/>
            <person name="Tallon L."/>
            <person name="Jackson J."/>
            <person name="Pai G."/>
            <person name="Aken S.V."/>
            <person name="Utterback T."/>
            <person name="Reidmuller S."/>
            <person name="Feldblyum T."/>
            <person name="Hsiao J."/>
            <person name="Zismann V."/>
            <person name="Iobst S."/>
            <person name="de Vazeille A.R."/>
            <person name="Buell C.R."/>
            <person name="Ying K."/>
            <person name="Li Y."/>
            <person name="Lu T."/>
            <person name="Huang Y."/>
            <person name="Zhao Q."/>
            <person name="Feng Q."/>
            <person name="Zhang L."/>
            <person name="Zhu J."/>
            <person name="Weng Q."/>
            <person name="Mu J."/>
            <person name="Lu Y."/>
            <person name="Fan D."/>
            <person name="Liu Y."/>
            <person name="Guan J."/>
            <person name="Zhang Y."/>
            <person name="Yu S."/>
            <person name="Liu X."/>
            <person name="Zhang Y."/>
            <person name="Hong G."/>
            <person name="Han B."/>
            <person name="Choisne N."/>
            <person name="Demange N."/>
            <person name="Orjeda G."/>
            <person name="Samain S."/>
            <person name="Cattolico L."/>
            <person name="Pelletier E."/>
            <person name="Couloux A."/>
            <person name="Segurens B."/>
            <person name="Wincker P."/>
            <person name="D'Hont A."/>
            <person name="Scarpelli C."/>
            <person name="Weissenbach J."/>
            <person name="Salanoubat M."/>
            <person name="Quetier F."/>
            <person name="Yu Y."/>
            <person name="Kim H.R."/>
            <person name="Rambo T."/>
            <person name="Currie J."/>
            <person name="Collura K."/>
            <person name="Luo M."/>
            <person name="Yang T."/>
            <person name="Ammiraju J.S.S."/>
            <person name="Engler F."/>
            <person name="Soderlund C."/>
            <person name="Wing R.A."/>
            <person name="Palmer L.E."/>
            <person name="de la Bastide M."/>
            <person name="Spiegel L."/>
            <person name="Nascimento L."/>
            <person name="Zutavern T."/>
            <person name="O'Shaughnessy A."/>
            <person name="Dike S."/>
            <person name="Dedhia N."/>
            <person name="Preston R."/>
            <person name="Balija V."/>
            <person name="McCombie W.R."/>
            <person name="Chow T."/>
            <person name="Chen H."/>
            <person name="Chung M."/>
            <person name="Chen C."/>
            <person name="Shaw J."/>
            <person name="Wu H."/>
            <person name="Hsiao K."/>
            <person name="Chao Y."/>
            <person name="Chu M."/>
            <person name="Cheng C."/>
            <person name="Hour A."/>
            <person name="Lee P."/>
            <person name="Lin S."/>
            <person name="Lin Y."/>
            <person name="Liou J."/>
            <person name="Liu S."/>
            <person name="Hsing Y."/>
            <person name="Raghuvanshi S."/>
            <person name="Mohanty A."/>
            <person name="Bharti A.K."/>
            <person name="Gaur A."/>
            <person name="Gupta V."/>
            <person name="Kumar D."/>
            <person name="Ravi V."/>
            <person name="Vij S."/>
            <person name="Kapur A."/>
            <person name="Khurana P."/>
            <person name="Khurana P."/>
            <person name="Khurana J.P."/>
            <person name="Tyagi A.K."/>
            <person name="Gaikwad K."/>
            <person name="Singh A."/>
            <person name="Dalal V."/>
            <person name="Srivastava S."/>
            <person name="Dixit A."/>
            <person name="Pal A.K."/>
            <person name="Ghazi I.A."/>
            <person name="Yadav M."/>
            <person name="Pandit A."/>
            <person name="Bhargava A."/>
            <person name="Sureshbabu K."/>
            <person name="Batra K."/>
            <person name="Sharma T.R."/>
            <person name="Mohapatra T."/>
            <person name="Singh N.K."/>
            <person name="Messing J."/>
            <person name="Nelson A.B."/>
            <person name="Fuks G."/>
            <person name="Kavchok S."/>
            <person name="Keizer G."/>
            <person name="Linton E."/>
            <person name="Llaca V."/>
            <person name="Song R."/>
            <person name="Tanyolac B."/>
            <person name="Young S."/>
            <person name="Ho-Il K."/>
            <person name="Hahn J.H."/>
            <person name="Sangsakoo G."/>
            <person name="Vanavichit A."/>
            <person name="de Mattos Luiz.A.T."/>
            <person name="Zimmer P.D."/>
            <person name="Malone G."/>
            <person name="Dellagostin O."/>
            <person name="de Oliveira A.C."/>
            <person name="Bevan M."/>
            <person name="Bancroft I."/>
            <person name="Minx P."/>
            <person name="Cordum H."/>
            <person name="Wilson R."/>
            <person name="Cheng Z."/>
            <person name="Jin W."/>
            <person name="Jiang J."/>
            <person name="Leong S.A."/>
            <person name="Iwama H."/>
            <person name="Gojobori T."/>
            <person name="Itoh T."/>
            <person name="Niimura Y."/>
            <person name="Fujii Y."/>
            <person name="Habara T."/>
            <person name="Sakai H."/>
            <person name="Sato Y."/>
            <person name="Wilson G."/>
            <person name="Kumar K."/>
            <person name="McCouch S."/>
            <person name="Juretic N."/>
            <person name="Hoen D."/>
            <person name="Wright S."/>
            <person name="Bruskiewich R."/>
            <person name="Bureau T."/>
            <person name="Miyao A."/>
            <person name="Hirochika H."/>
            <person name="Nishikawa T."/>
            <person name="Kadowaki K."/>
            <person name="Sugiura M."/>
            <person name="Burr B."/>
            <person name="Sasaki T."/>
        </authorList>
    </citation>
    <scope>NUCLEOTIDE SEQUENCE [LARGE SCALE GENOMIC DNA]</scope>
    <source>
        <strain evidence="4">cv. Nipponbare</strain>
    </source>
</reference>
<feature type="compositionally biased region" description="Basic residues" evidence="1">
    <location>
        <begin position="32"/>
        <end position="50"/>
    </location>
</feature>